<dbReference type="AlphaFoldDB" id="A0AA37XAF6"/>
<reference evidence="3 4" key="1">
    <citation type="journal article" date="2014" name="Int. J. Syst. Evol. Microbiol.">
        <title>Complete genome sequence of Corynebacterium casei LMG S-19264T (=DSM 44701T), isolated from a smear-ripened cheese.</title>
        <authorList>
            <consortium name="US DOE Joint Genome Institute (JGI-PGF)"/>
            <person name="Walter F."/>
            <person name="Albersmeier A."/>
            <person name="Kalinowski J."/>
            <person name="Ruckert C."/>
        </authorList>
    </citation>
    <scope>NUCLEOTIDE SEQUENCE [LARGE SCALE GENOMIC DNA]</scope>
    <source>
        <strain evidence="3 4">NBRC 112289</strain>
    </source>
</reference>
<evidence type="ECO:0000259" key="2">
    <source>
        <dbReference type="Pfam" id="PF00817"/>
    </source>
</evidence>
<dbReference type="Proteomes" id="UP001157160">
    <property type="component" value="Unassembled WGS sequence"/>
</dbReference>
<comment type="caution">
    <text evidence="3">The sequence shown here is derived from an EMBL/GenBank/DDBJ whole genome shotgun (WGS) entry which is preliminary data.</text>
</comment>
<evidence type="ECO:0000256" key="1">
    <source>
        <dbReference type="ARBA" id="ARBA00022763"/>
    </source>
</evidence>
<evidence type="ECO:0000313" key="3">
    <source>
        <dbReference type="EMBL" id="GMA27345.1"/>
    </source>
</evidence>
<dbReference type="InterPro" id="IPR001126">
    <property type="entry name" value="UmuC"/>
</dbReference>
<dbReference type="Pfam" id="PF00817">
    <property type="entry name" value="IMS"/>
    <property type="match status" value="1"/>
</dbReference>
<feature type="domain" description="UmuC" evidence="2">
    <location>
        <begin position="23"/>
        <end position="132"/>
    </location>
</feature>
<proteinExistence type="predicted"/>
<organism evidence="3 4">
    <name type="scientific">Arenivirga flava</name>
    <dbReference type="NCBI Taxonomy" id="1930060"/>
    <lineage>
        <taxon>Bacteria</taxon>
        <taxon>Bacillati</taxon>
        <taxon>Actinomycetota</taxon>
        <taxon>Actinomycetes</taxon>
        <taxon>Micrococcales</taxon>
        <taxon>Microbacteriaceae</taxon>
        <taxon>Arenivirga</taxon>
    </lineage>
</organism>
<dbReference type="EMBL" id="BSUL01000001">
    <property type="protein sequence ID" value="GMA27345.1"/>
    <property type="molecule type" value="Genomic_DNA"/>
</dbReference>
<name>A0AA37XAF6_9MICO</name>
<dbReference type="InterPro" id="IPR043502">
    <property type="entry name" value="DNA/RNA_pol_sf"/>
</dbReference>
<dbReference type="Gene3D" id="3.40.1170.60">
    <property type="match status" value="1"/>
</dbReference>
<dbReference type="SUPFAM" id="SSF56672">
    <property type="entry name" value="DNA/RNA polymerases"/>
    <property type="match status" value="1"/>
</dbReference>
<dbReference type="CDD" id="cd03468">
    <property type="entry name" value="PolY_like"/>
    <property type="match status" value="1"/>
</dbReference>
<dbReference type="PANTHER" id="PTHR35369:SF2">
    <property type="entry name" value="BLR3025 PROTEIN"/>
    <property type="match status" value="1"/>
</dbReference>
<protein>
    <submittedName>
        <fullName evidence="3">DNA polymerase</fullName>
    </submittedName>
</protein>
<evidence type="ECO:0000313" key="4">
    <source>
        <dbReference type="Proteomes" id="UP001157160"/>
    </source>
</evidence>
<dbReference type="GO" id="GO:0006281">
    <property type="term" value="P:DNA repair"/>
    <property type="evidence" value="ECO:0007669"/>
    <property type="project" value="InterPro"/>
</dbReference>
<accession>A0AA37XAF6</accession>
<dbReference type="InterPro" id="IPR050356">
    <property type="entry name" value="SulA_CellDiv_inhibitor"/>
</dbReference>
<sequence length="510" mass="54034">MLLWVPDWPVLAAVADAGHDPAHPLALIEKGVVLACSPAARAEGVRRGQRLRDAQSRCPALRPLPYDPGADHRAFEPVLDRIEAVMPGVQAIRPGLCALRARGPTRFYGGEAAAGAELLRAVAVPGARLGIAEGPYTAEQAARAAEAGGVLAVPPGEGAAFLAGLPVSALGDEELAALLRRLGVRTLGGFAALEAAAVRDRFGEAGARAHALAAGRDPRAVQPRVPPPELEVALAFEPPLDRVDQLAFAARQPAERFIAGLRGAGLACTSLRVVIDDEAGGRSERAWLHPRWFSPGDVVDRLRWQLQGAMRGGEQLGAPITGVRLVPDEADELGNHEQGLWGGAPEERVHSALSRVQSLLGHEAVVTAAVGGGRLLDERRVLVPWGEAEDSGIRPAGAAPGAPWPGSLPGPTPATVFAEPPPVLLLDETGEPVRVDERGALSAPPSLFAPAERRATSDVRAWAGPWPLQQRWWDPARHRAAQRLQLVEADGTAWLLLLEEGRWRAEGRYD</sequence>
<dbReference type="PANTHER" id="PTHR35369">
    <property type="entry name" value="BLR3025 PROTEIN-RELATED"/>
    <property type="match status" value="1"/>
</dbReference>
<gene>
    <name evidence="3" type="ORF">GCM10025874_05980</name>
</gene>
<keyword evidence="1" id="KW-0227">DNA damage</keyword>
<keyword evidence="4" id="KW-1185">Reference proteome</keyword>